<keyword evidence="2" id="KW-0285">Flavoprotein</keyword>
<feature type="domain" description="Glucose-methanol-choline oxidoreductase N-terminal" evidence="5">
    <location>
        <begin position="77"/>
        <end position="91"/>
    </location>
</feature>
<evidence type="ECO:0000259" key="5">
    <source>
        <dbReference type="PROSITE" id="PS00624"/>
    </source>
</evidence>
<dbReference type="EMBL" id="CM007902">
    <property type="protein sequence ID" value="OTG02919.1"/>
    <property type="molecule type" value="Genomic_DNA"/>
</dbReference>
<dbReference type="Gene3D" id="3.50.50.60">
    <property type="entry name" value="FAD/NAD(P)-binding domain"/>
    <property type="match status" value="1"/>
</dbReference>
<gene>
    <name evidence="7" type="ORF">HannXRQ_Chr13g0418361</name>
    <name evidence="6" type="ORF">HanXRQr2_Chr13g0609131</name>
</gene>
<dbReference type="SUPFAM" id="SSF51905">
    <property type="entry name" value="FAD/NAD(P)-binding domain"/>
    <property type="match status" value="1"/>
</dbReference>
<dbReference type="Pfam" id="PF00732">
    <property type="entry name" value="GMC_oxred_N"/>
    <property type="match status" value="1"/>
</dbReference>
<dbReference type="PROSITE" id="PS00624">
    <property type="entry name" value="GMC_OXRED_2"/>
    <property type="match status" value="1"/>
</dbReference>
<evidence type="ECO:0000256" key="2">
    <source>
        <dbReference type="ARBA" id="ARBA00022630"/>
    </source>
</evidence>
<dbReference type="Pfam" id="PF05199">
    <property type="entry name" value="GMC_oxred_C"/>
    <property type="match status" value="1"/>
</dbReference>
<proteinExistence type="predicted"/>
<dbReference type="InterPro" id="IPR051871">
    <property type="entry name" value="GMC_Oxidoreductase-Related"/>
</dbReference>
<evidence type="ECO:0000313" key="7">
    <source>
        <dbReference type="EMBL" id="OTG02919.1"/>
    </source>
</evidence>
<accession>A0A251SWD1</accession>
<dbReference type="InterPro" id="IPR000172">
    <property type="entry name" value="GMC_OxRdtase_N"/>
</dbReference>
<dbReference type="EMBL" id="MNCJ02000328">
    <property type="protein sequence ID" value="KAF5775176.1"/>
    <property type="molecule type" value="Genomic_DNA"/>
</dbReference>
<keyword evidence="4" id="KW-0274">FAD</keyword>
<dbReference type="GO" id="GO:0016614">
    <property type="term" value="F:oxidoreductase activity, acting on CH-OH group of donors"/>
    <property type="evidence" value="ECO:0007669"/>
    <property type="project" value="InterPro"/>
</dbReference>
<reference evidence="6" key="3">
    <citation type="submission" date="2020-06" db="EMBL/GenBank/DDBJ databases">
        <title>Helianthus annuus Genome sequencing and assembly Release 2.</title>
        <authorList>
            <person name="Gouzy J."/>
            <person name="Langlade N."/>
            <person name="Munos S."/>
        </authorList>
    </citation>
    <scope>NUCLEOTIDE SEQUENCE</scope>
    <source>
        <tissue evidence="6">Leaves</tissue>
    </source>
</reference>
<dbReference type="InterPro" id="IPR007867">
    <property type="entry name" value="GMC_OxRtase_C"/>
</dbReference>
<evidence type="ECO:0000256" key="1">
    <source>
        <dbReference type="ARBA" id="ARBA00001974"/>
    </source>
</evidence>
<dbReference type="Proteomes" id="UP000215914">
    <property type="component" value="Chromosome 13"/>
</dbReference>
<dbReference type="SUPFAM" id="SSF54373">
    <property type="entry name" value="FAD-linked reductases, C-terminal domain"/>
    <property type="match status" value="1"/>
</dbReference>
<reference evidence="6 8" key="1">
    <citation type="journal article" date="2017" name="Nature">
        <title>The sunflower genome provides insights into oil metabolism, flowering and Asterid evolution.</title>
        <authorList>
            <person name="Badouin H."/>
            <person name="Gouzy J."/>
            <person name="Grassa C.J."/>
            <person name="Murat F."/>
            <person name="Staton S.E."/>
            <person name="Cottret L."/>
            <person name="Lelandais-Briere C."/>
            <person name="Owens G.L."/>
            <person name="Carrere S."/>
            <person name="Mayjonade B."/>
            <person name="Legrand L."/>
            <person name="Gill N."/>
            <person name="Kane N.C."/>
            <person name="Bowers J.E."/>
            <person name="Hubner S."/>
            <person name="Bellec A."/>
            <person name="Berard A."/>
            <person name="Berges H."/>
            <person name="Blanchet N."/>
            <person name="Boniface M.C."/>
            <person name="Brunel D."/>
            <person name="Catrice O."/>
            <person name="Chaidir N."/>
            <person name="Claudel C."/>
            <person name="Donnadieu C."/>
            <person name="Faraut T."/>
            <person name="Fievet G."/>
            <person name="Helmstetter N."/>
            <person name="King M."/>
            <person name="Knapp S.J."/>
            <person name="Lai Z."/>
            <person name="Le Paslier M.C."/>
            <person name="Lippi Y."/>
            <person name="Lorenzon L."/>
            <person name="Mandel J.R."/>
            <person name="Marage G."/>
            <person name="Marchand G."/>
            <person name="Marquand E."/>
            <person name="Bret-Mestries E."/>
            <person name="Morien E."/>
            <person name="Nambeesan S."/>
            <person name="Nguyen T."/>
            <person name="Pegot-Espagnet P."/>
            <person name="Pouilly N."/>
            <person name="Raftis F."/>
            <person name="Sallet E."/>
            <person name="Schiex T."/>
            <person name="Thomas J."/>
            <person name="Vandecasteele C."/>
            <person name="Vares D."/>
            <person name="Vear F."/>
            <person name="Vautrin S."/>
            <person name="Crespi M."/>
            <person name="Mangin B."/>
            <person name="Burke J.M."/>
            <person name="Salse J."/>
            <person name="Munos S."/>
            <person name="Vincourt P."/>
            <person name="Rieseberg L.H."/>
            <person name="Langlade N.B."/>
        </authorList>
    </citation>
    <scope>NUCLEOTIDE SEQUENCE [LARGE SCALE GENOMIC DNA]</scope>
    <source>
        <strain evidence="8">cv. SF193</strain>
        <tissue evidence="6">Leaves</tissue>
    </source>
</reference>
<dbReference type="AlphaFoldDB" id="A0A251SWD1"/>
<dbReference type="Gramene" id="mRNA:HanXRQr2_Chr13g0609131">
    <property type="protein sequence ID" value="mRNA:HanXRQr2_Chr13g0609131"/>
    <property type="gene ID" value="HanXRQr2_Chr13g0609131"/>
</dbReference>
<keyword evidence="3" id="KW-0732">Signal</keyword>
<evidence type="ECO:0000313" key="8">
    <source>
        <dbReference type="Proteomes" id="UP000215914"/>
    </source>
</evidence>
<evidence type="ECO:0000313" key="6">
    <source>
        <dbReference type="EMBL" id="KAF5775176.1"/>
    </source>
</evidence>
<keyword evidence="8" id="KW-1185">Reference proteome</keyword>
<dbReference type="PANTHER" id="PTHR45968">
    <property type="entry name" value="OSJNBA0019K04.7 PROTEIN"/>
    <property type="match status" value="1"/>
</dbReference>
<reference evidence="7" key="2">
    <citation type="submission" date="2017-02" db="EMBL/GenBank/DDBJ databases">
        <title>Sunflower complete genome.</title>
        <authorList>
            <person name="Langlade N."/>
            <person name="Munos S."/>
        </authorList>
    </citation>
    <scope>NUCLEOTIDE SEQUENCE [LARGE SCALE GENOMIC DNA]</scope>
    <source>
        <tissue evidence="7">Leaves</tissue>
    </source>
</reference>
<evidence type="ECO:0000256" key="4">
    <source>
        <dbReference type="ARBA" id="ARBA00022827"/>
    </source>
</evidence>
<sequence length="354" mass="39693">MLNFRCRIKIKKVQLYLQILIVVVLYRSTHKVLCLPILRVGRSRPRAYGVVFKDTFGKKHVAYLKGRKKDEIILSAGALGSPQLLMLSGIGPKDQLDAHNIKVVLEQPFVGQDMADNPLNVLFIPSPIVVEPSLLVQVVGITSFGSYIEASGGFDILFANLSVYQGYTPEKGGFIYEKVNGPLSKGNLKIVNRNPTDNPSVTFNYLTEPEDLQKCVKGIETILKTANSKAFSKYKLPNMTDQDILDLNMKLPYNMIPHGNTSTSLKQHCKDTVRTIWHYHGGCHIGKVVDDEYKVLGVDSLRVIDGSTLLNSPGTNPQASLLMLGRYLILKFKILPMFRTNIFFGRKWSFPMNF</sequence>
<dbReference type="Gene3D" id="3.30.410.40">
    <property type="match status" value="1"/>
</dbReference>
<dbReference type="OMA" id="MDECIEM"/>
<dbReference type="InterPro" id="IPR036188">
    <property type="entry name" value="FAD/NAD-bd_sf"/>
</dbReference>
<dbReference type="InParanoid" id="A0A251SWD1"/>
<evidence type="ECO:0000256" key="3">
    <source>
        <dbReference type="ARBA" id="ARBA00022729"/>
    </source>
</evidence>
<name>A0A251SWD1_HELAN</name>
<dbReference type="STRING" id="4232.A0A251SWD1"/>
<comment type="cofactor">
    <cofactor evidence="1">
        <name>FAD</name>
        <dbReference type="ChEBI" id="CHEBI:57692"/>
    </cofactor>
</comment>
<organism evidence="7 8">
    <name type="scientific">Helianthus annuus</name>
    <name type="common">Common sunflower</name>
    <dbReference type="NCBI Taxonomy" id="4232"/>
    <lineage>
        <taxon>Eukaryota</taxon>
        <taxon>Viridiplantae</taxon>
        <taxon>Streptophyta</taxon>
        <taxon>Embryophyta</taxon>
        <taxon>Tracheophyta</taxon>
        <taxon>Spermatophyta</taxon>
        <taxon>Magnoliopsida</taxon>
        <taxon>eudicotyledons</taxon>
        <taxon>Gunneridae</taxon>
        <taxon>Pentapetalae</taxon>
        <taxon>asterids</taxon>
        <taxon>campanulids</taxon>
        <taxon>Asterales</taxon>
        <taxon>Asteraceae</taxon>
        <taxon>Asteroideae</taxon>
        <taxon>Heliantheae alliance</taxon>
        <taxon>Heliantheae</taxon>
        <taxon>Helianthus</taxon>
    </lineage>
</organism>
<dbReference type="PANTHER" id="PTHR45968:SF3">
    <property type="entry name" value="OS04G0573100 PROTEIN"/>
    <property type="match status" value="1"/>
</dbReference>
<dbReference type="GO" id="GO:0050660">
    <property type="term" value="F:flavin adenine dinucleotide binding"/>
    <property type="evidence" value="ECO:0007669"/>
    <property type="project" value="InterPro"/>
</dbReference>
<protein>
    <submittedName>
        <fullName evidence="6">Long-chain-alcohol oxidase, FAD/NAD(P)-binding domain superfamily</fullName>
    </submittedName>
    <submittedName>
        <fullName evidence="7">Putative long-chain-alcohol oxidase, FAD/NAD(P)-binding domain protein</fullName>
    </submittedName>
</protein>